<accession>A0A5J4UJP9</accession>
<protein>
    <submittedName>
        <fullName evidence="1">Uncharacterized protein</fullName>
    </submittedName>
</protein>
<evidence type="ECO:0000313" key="2">
    <source>
        <dbReference type="Proteomes" id="UP000324800"/>
    </source>
</evidence>
<evidence type="ECO:0000313" key="1">
    <source>
        <dbReference type="EMBL" id="KAA6370779.1"/>
    </source>
</evidence>
<proteinExistence type="predicted"/>
<comment type="caution">
    <text evidence="1">The sequence shown here is derived from an EMBL/GenBank/DDBJ whole genome shotgun (WGS) entry which is preliminary data.</text>
</comment>
<organism evidence="1 2">
    <name type="scientific">Streblomastix strix</name>
    <dbReference type="NCBI Taxonomy" id="222440"/>
    <lineage>
        <taxon>Eukaryota</taxon>
        <taxon>Metamonada</taxon>
        <taxon>Preaxostyla</taxon>
        <taxon>Oxymonadida</taxon>
        <taxon>Streblomastigidae</taxon>
        <taxon>Streblomastix</taxon>
    </lineage>
</organism>
<dbReference type="Proteomes" id="UP000324800">
    <property type="component" value="Unassembled WGS sequence"/>
</dbReference>
<dbReference type="AlphaFoldDB" id="A0A5J4UJP9"/>
<sequence>MNNVYIDEALLDAASLSEFQELYAYIHEREHKPIVDGITTQIIVGLQYLQYQVNDNVDKLSVQPPPPTLITPIPDAADVITIPQYRLTQHVLPFNFNDGGIQFYKLRNKVAYNI</sequence>
<gene>
    <name evidence="1" type="ORF">EZS28_033695</name>
</gene>
<dbReference type="EMBL" id="SNRW01015067">
    <property type="protein sequence ID" value="KAA6370779.1"/>
    <property type="molecule type" value="Genomic_DNA"/>
</dbReference>
<name>A0A5J4UJP9_9EUKA</name>
<reference evidence="1 2" key="1">
    <citation type="submission" date="2019-03" db="EMBL/GenBank/DDBJ databases">
        <title>Single cell metagenomics reveals metabolic interactions within the superorganism composed of flagellate Streblomastix strix and complex community of Bacteroidetes bacteria on its surface.</title>
        <authorList>
            <person name="Treitli S.C."/>
            <person name="Kolisko M."/>
            <person name="Husnik F."/>
            <person name="Keeling P."/>
            <person name="Hampl V."/>
        </authorList>
    </citation>
    <scope>NUCLEOTIDE SEQUENCE [LARGE SCALE GENOMIC DNA]</scope>
    <source>
        <strain evidence="1">ST1C</strain>
    </source>
</reference>